<dbReference type="Proteomes" id="UP000772434">
    <property type="component" value="Unassembled WGS sequence"/>
</dbReference>
<feature type="domain" description="DUF6699" evidence="2">
    <location>
        <begin position="166"/>
        <end position="263"/>
    </location>
</feature>
<feature type="non-terminal residue" evidence="3">
    <location>
        <position position="278"/>
    </location>
</feature>
<feature type="compositionally biased region" description="Polar residues" evidence="1">
    <location>
        <begin position="1"/>
        <end position="10"/>
    </location>
</feature>
<sequence length="278" mass="30674">MNSHPNTSRRYSIPATTTSPYTPSLSPQASSWPSHSPNMPFHIGYPSQSPLSPSAVQIRGENPSLHREGIPGQLGYWSVRTLSESGHGTATGSLSHIIRHETPELRNPVSRPSRTIPLPSQIPFNGREVSLHPALRYEASAGARRLALVEINVATTLPATILEMARNSRALNEPATNPLVPSINVVAADNRLPPITVHHGPVGYVTIADVLYAICMSLHEEHRRPVRGERERSGENVRSRPTHRTQRFHILEGRTRFVGLSRGAPEVHLGAEVWRMFL</sequence>
<proteinExistence type="predicted"/>
<keyword evidence="4" id="KW-1185">Reference proteome</keyword>
<dbReference type="EMBL" id="JADNRY010000206">
    <property type="protein sequence ID" value="KAF9061343.1"/>
    <property type="molecule type" value="Genomic_DNA"/>
</dbReference>
<dbReference type="InterPro" id="IPR046522">
    <property type="entry name" value="DUF6699"/>
</dbReference>
<gene>
    <name evidence="3" type="ORF">BDP27DRAFT_1338304</name>
</gene>
<feature type="non-terminal residue" evidence="3">
    <location>
        <position position="1"/>
    </location>
</feature>
<organism evidence="3 4">
    <name type="scientific">Rhodocollybia butyracea</name>
    <dbReference type="NCBI Taxonomy" id="206335"/>
    <lineage>
        <taxon>Eukaryota</taxon>
        <taxon>Fungi</taxon>
        <taxon>Dikarya</taxon>
        <taxon>Basidiomycota</taxon>
        <taxon>Agaricomycotina</taxon>
        <taxon>Agaricomycetes</taxon>
        <taxon>Agaricomycetidae</taxon>
        <taxon>Agaricales</taxon>
        <taxon>Marasmiineae</taxon>
        <taxon>Omphalotaceae</taxon>
        <taxon>Rhodocollybia</taxon>
    </lineage>
</organism>
<feature type="region of interest" description="Disordered" evidence="1">
    <location>
        <begin position="224"/>
        <end position="245"/>
    </location>
</feature>
<dbReference type="AlphaFoldDB" id="A0A9P5PCI4"/>
<comment type="caution">
    <text evidence="3">The sequence shown here is derived from an EMBL/GenBank/DDBJ whole genome shotgun (WGS) entry which is preliminary data.</text>
</comment>
<dbReference type="OrthoDB" id="3172906at2759"/>
<evidence type="ECO:0000259" key="2">
    <source>
        <dbReference type="Pfam" id="PF20415"/>
    </source>
</evidence>
<protein>
    <recommendedName>
        <fullName evidence="2">DUF6699 domain-containing protein</fullName>
    </recommendedName>
</protein>
<evidence type="ECO:0000313" key="3">
    <source>
        <dbReference type="EMBL" id="KAF9061343.1"/>
    </source>
</evidence>
<name>A0A9P5PCI4_9AGAR</name>
<accession>A0A9P5PCI4</accession>
<feature type="compositionally biased region" description="Basic and acidic residues" evidence="1">
    <location>
        <begin position="224"/>
        <end position="238"/>
    </location>
</feature>
<feature type="compositionally biased region" description="Low complexity" evidence="1">
    <location>
        <begin position="12"/>
        <end position="27"/>
    </location>
</feature>
<feature type="region of interest" description="Disordered" evidence="1">
    <location>
        <begin position="1"/>
        <end position="35"/>
    </location>
</feature>
<evidence type="ECO:0000313" key="4">
    <source>
        <dbReference type="Proteomes" id="UP000772434"/>
    </source>
</evidence>
<evidence type="ECO:0000256" key="1">
    <source>
        <dbReference type="SAM" id="MobiDB-lite"/>
    </source>
</evidence>
<reference evidence="3" key="1">
    <citation type="submission" date="2020-11" db="EMBL/GenBank/DDBJ databases">
        <authorList>
            <consortium name="DOE Joint Genome Institute"/>
            <person name="Ahrendt S."/>
            <person name="Riley R."/>
            <person name="Andreopoulos W."/>
            <person name="Labutti K."/>
            <person name="Pangilinan J."/>
            <person name="Ruiz-Duenas F.J."/>
            <person name="Barrasa J.M."/>
            <person name="Sanchez-Garcia M."/>
            <person name="Camarero S."/>
            <person name="Miyauchi S."/>
            <person name="Serrano A."/>
            <person name="Linde D."/>
            <person name="Babiker R."/>
            <person name="Drula E."/>
            <person name="Ayuso-Fernandez I."/>
            <person name="Pacheco R."/>
            <person name="Padilla G."/>
            <person name="Ferreira P."/>
            <person name="Barriuso J."/>
            <person name="Kellner H."/>
            <person name="Castanera R."/>
            <person name="Alfaro M."/>
            <person name="Ramirez L."/>
            <person name="Pisabarro A.G."/>
            <person name="Kuo A."/>
            <person name="Tritt A."/>
            <person name="Lipzen A."/>
            <person name="He G."/>
            <person name="Yan M."/>
            <person name="Ng V."/>
            <person name="Cullen D."/>
            <person name="Martin F."/>
            <person name="Rosso M.-N."/>
            <person name="Henrissat B."/>
            <person name="Hibbett D."/>
            <person name="Martinez A.T."/>
            <person name="Grigoriev I.V."/>
        </authorList>
    </citation>
    <scope>NUCLEOTIDE SEQUENCE</scope>
    <source>
        <strain evidence="3">AH 40177</strain>
    </source>
</reference>
<dbReference type="Pfam" id="PF20415">
    <property type="entry name" value="DUF6699"/>
    <property type="match status" value="1"/>
</dbReference>